<dbReference type="PANTHER" id="PTHR16201:SF34">
    <property type="entry name" value="LYSOSOMAL AMINO ACID TRANSPORTER 1"/>
    <property type="match status" value="1"/>
</dbReference>
<dbReference type="GO" id="GO:0000329">
    <property type="term" value="C:fungal-type vacuole membrane"/>
    <property type="evidence" value="ECO:0007669"/>
    <property type="project" value="TreeGrafter"/>
</dbReference>
<dbReference type="InterPro" id="IPR051415">
    <property type="entry name" value="LAAT-1"/>
</dbReference>
<comment type="subcellular location">
    <subcellularLocation>
        <location evidence="1">Membrane</location>
        <topology evidence="1">Multi-pass membrane protein</topology>
    </subcellularLocation>
</comment>
<gene>
    <name evidence="9" type="ORF">PPACK8108_LOCUS26249</name>
</gene>
<dbReference type="InterPro" id="IPR006603">
    <property type="entry name" value="PQ-loop_rpt"/>
</dbReference>
<keyword evidence="10" id="KW-1185">Reference proteome</keyword>
<evidence type="ECO:0000256" key="2">
    <source>
        <dbReference type="ARBA" id="ARBA00022692"/>
    </source>
</evidence>
<evidence type="ECO:0000256" key="5">
    <source>
        <dbReference type="ARBA" id="ARBA00038039"/>
    </source>
</evidence>
<dbReference type="SMART" id="SM00679">
    <property type="entry name" value="CTNS"/>
    <property type="match status" value="2"/>
</dbReference>
<comment type="similarity">
    <text evidence="5">Belongs to the laat-1 family.</text>
</comment>
<organism evidence="9 10">
    <name type="scientific">Phakopsora pachyrhizi</name>
    <name type="common">Asian soybean rust disease fungus</name>
    <dbReference type="NCBI Taxonomy" id="170000"/>
    <lineage>
        <taxon>Eukaryota</taxon>
        <taxon>Fungi</taxon>
        <taxon>Dikarya</taxon>
        <taxon>Basidiomycota</taxon>
        <taxon>Pucciniomycotina</taxon>
        <taxon>Pucciniomycetes</taxon>
        <taxon>Pucciniales</taxon>
        <taxon>Phakopsoraceae</taxon>
        <taxon>Phakopsora</taxon>
    </lineage>
</organism>
<evidence type="ECO:0000256" key="7">
    <source>
        <dbReference type="SAM" id="MobiDB-lite"/>
    </source>
</evidence>
<keyword evidence="4 8" id="KW-0472">Membrane</keyword>
<dbReference type="Pfam" id="PF04193">
    <property type="entry name" value="PQ-loop"/>
    <property type="match status" value="2"/>
</dbReference>
<feature type="compositionally biased region" description="Low complexity" evidence="7">
    <location>
        <begin position="206"/>
        <end position="216"/>
    </location>
</feature>
<evidence type="ECO:0000313" key="9">
    <source>
        <dbReference type="EMBL" id="CAH7690796.1"/>
    </source>
</evidence>
<dbReference type="EMBL" id="CALTRL010006402">
    <property type="protein sequence ID" value="CAH7690796.1"/>
    <property type="molecule type" value="Genomic_DNA"/>
</dbReference>
<feature type="transmembrane region" description="Helical" evidence="8">
    <location>
        <begin position="331"/>
        <end position="352"/>
    </location>
</feature>
<name>A0AAV0BTQ8_PHAPC</name>
<sequence>MAISDLFGNLSQLFWLFAQVPQIWKNYRLKSVDGISFPFLMSWFAGDFTNLLGCILTDQLPFQRNLAIYFNLVDVILLLQYGCYSKLDIFTTATASNKVYRKYFIGEDHQSLIPGENDDTEEEDDLDSLGAVQENSFRICSNRSPEPGSTPSDRTLAATHIFNSQSAIHRGRALRLTRSFDDLDSETSTVNSPRSHSRITKRDSDSSTNSPLSTPPNKITGPVILLGAFAFLAFNSPLTKSYFSQIPLISTKIPPPRAWSVPGTVSGCSDSIHSSDPSSSQCMLEYELIDSSLSSLLGQVSSWICAGFYLSSRLPQILKNHRRKSVEGLSILLFVMAFLGNLTYVISVLSSAQVRNEPGFLKSSIPYLLGSGGTLCFDVTIYIQSRLYRRPTHPVSSSSLGDLIGGAATATSAATALAINSSLRKQTSRNVIRLSQDSFHQQYHRQNQ</sequence>
<dbReference type="GO" id="GO:0015174">
    <property type="term" value="F:basic amino acid transmembrane transporter activity"/>
    <property type="evidence" value="ECO:0007669"/>
    <property type="project" value="TreeGrafter"/>
</dbReference>
<comment type="caution">
    <text evidence="9">The sequence shown here is derived from an EMBL/GenBank/DDBJ whole genome shotgun (WGS) entry which is preliminary data.</text>
</comment>
<protein>
    <submittedName>
        <fullName evidence="9">PQ loop repeat-domain-containing protein</fullName>
    </submittedName>
</protein>
<dbReference type="FunFam" id="1.20.1280.290:FF:000009">
    <property type="entry name" value="PQ loop repeat family protein"/>
    <property type="match status" value="1"/>
</dbReference>
<reference evidence="9" key="1">
    <citation type="submission" date="2022-06" db="EMBL/GenBank/DDBJ databases">
        <authorList>
            <consortium name="SYNGENTA / RWTH Aachen University"/>
        </authorList>
    </citation>
    <scope>NUCLEOTIDE SEQUENCE</scope>
</reference>
<evidence type="ECO:0000313" key="10">
    <source>
        <dbReference type="Proteomes" id="UP001153365"/>
    </source>
</evidence>
<evidence type="ECO:0000256" key="3">
    <source>
        <dbReference type="ARBA" id="ARBA00022989"/>
    </source>
</evidence>
<feature type="transmembrane region" description="Helical" evidence="8">
    <location>
        <begin position="364"/>
        <end position="383"/>
    </location>
</feature>
<feature type="region of interest" description="Disordered" evidence="7">
    <location>
        <begin position="183"/>
        <end position="216"/>
    </location>
</feature>
<evidence type="ECO:0000256" key="6">
    <source>
        <dbReference type="ARBA" id="ARBA00050768"/>
    </source>
</evidence>
<dbReference type="Gene3D" id="1.20.1280.290">
    <property type="match status" value="2"/>
</dbReference>
<dbReference type="PANTHER" id="PTHR16201">
    <property type="entry name" value="SEVEN TRANSMEMBRANE PROTEIN 1-RELATED"/>
    <property type="match status" value="1"/>
</dbReference>
<dbReference type="Proteomes" id="UP001153365">
    <property type="component" value="Unassembled WGS sequence"/>
</dbReference>
<comment type="catalytic activity">
    <reaction evidence="6">
        <text>L-histidine(out) + L-arginine(in) = L-histidine(in) + L-arginine(out)</text>
        <dbReference type="Rhea" id="RHEA:71063"/>
        <dbReference type="ChEBI" id="CHEBI:32682"/>
        <dbReference type="ChEBI" id="CHEBI:57595"/>
    </reaction>
</comment>
<proteinExistence type="inferred from homology"/>
<evidence type="ECO:0000256" key="1">
    <source>
        <dbReference type="ARBA" id="ARBA00004141"/>
    </source>
</evidence>
<keyword evidence="2 8" id="KW-0812">Transmembrane</keyword>
<evidence type="ECO:0000256" key="4">
    <source>
        <dbReference type="ARBA" id="ARBA00023136"/>
    </source>
</evidence>
<evidence type="ECO:0000256" key="8">
    <source>
        <dbReference type="SAM" id="Phobius"/>
    </source>
</evidence>
<accession>A0AAV0BTQ8</accession>
<feature type="transmembrane region" description="Helical" evidence="8">
    <location>
        <begin position="219"/>
        <end position="238"/>
    </location>
</feature>
<keyword evidence="3 8" id="KW-1133">Transmembrane helix</keyword>
<dbReference type="GO" id="GO:0034488">
    <property type="term" value="P:basic amino acid transmembrane export from vacuole"/>
    <property type="evidence" value="ECO:0007669"/>
    <property type="project" value="TreeGrafter"/>
</dbReference>
<dbReference type="AlphaFoldDB" id="A0AAV0BTQ8"/>